<proteinExistence type="predicted"/>
<feature type="domain" description="N-acetyltransferase" evidence="1">
    <location>
        <begin position="1"/>
        <end position="130"/>
    </location>
</feature>
<dbReference type="RefSeq" id="WP_008045963.1">
    <property type="nucleotide sequence ID" value="NZ_CH724152.1"/>
</dbReference>
<dbReference type="EMBL" id="AAOE01000016">
    <property type="protein sequence ID" value="EAR08765.1"/>
    <property type="molecule type" value="Genomic_DNA"/>
</dbReference>
<evidence type="ECO:0000313" key="2">
    <source>
        <dbReference type="EMBL" id="EAR08765.1"/>
    </source>
</evidence>
<evidence type="ECO:0000313" key="3">
    <source>
        <dbReference type="Proteomes" id="UP000005953"/>
    </source>
</evidence>
<sequence>MKIVQIEFESGEAEQLLRLLNSEWNDLSVFEKCRSGLPIPRPIAVLHEGRVIGGASFTSFLEPDGNDEVIWLNALYVLPEFRGKGIASKLVDLAVSVSPMLYALTDIPQLYTKQGWKVKKEVENGTVVTT</sequence>
<dbReference type="CDD" id="cd04301">
    <property type="entry name" value="NAT_SF"/>
    <property type="match status" value="1"/>
</dbReference>
<evidence type="ECO:0000259" key="1">
    <source>
        <dbReference type="PROSITE" id="PS51186"/>
    </source>
</evidence>
<dbReference type="Gene3D" id="3.40.630.30">
    <property type="match status" value="1"/>
</dbReference>
<keyword evidence="3" id="KW-1185">Reference proteome</keyword>
<dbReference type="Pfam" id="PF00583">
    <property type="entry name" value="Acetyltransf_1"/>
    <property type="match status" value="1"/>
</dbReference>
<name>A4BGF9_9GAMM</name>
<dbReference type="GO" id="GO:0016747">
    <property type="term" value="F:acyltransferase activity, transferring groups other than amino-acyl groups"/>
    <property type="evidence" value="ECO:0007669"/>
    <property type="project" value="InterPro"/>
</dbReference>
<protein>
    <recommendedName>
        <fullName evidence="1">N-acetyltransferase domain-containing protein</fullName>
    </recommendedName>
</protein>
<dbReference type="PROSITE" id="PS51186">
    <property type="entry name" value="GNAT"/>
    <property type="match status" value="1"/>
</dbReference>
<dbReference type="InterPro" id="IPR016181">
    <property type="entry name" value="Acyl_CoA_acyltransferase"/>
</dbReference>
<dbReference type="HOGENOM" id="CLU_147461_0_0_6"/>
<reference evidence="2 3" key="1">
    <citation type="submission" date="2006-02" db="EMBL/GenBank/DDBJ databases">
        <authorList>
            <person name="Pinhassi J."/>
            <person name="Pedros-Alio C."/>
            <person name="Ferriera S."/>
            <person name="Johnson J."/>
            <person name="Kravitz S."/>
            <person name="Halpern A."/>
            <person name="Remington K."/>
            <person name="Beeson K."/>
            <person name="Tran B."/>
            <person name="Rogers Y.-H."/>
            <person name="Friedman R."/>
            <person name="Venter J.C."/>
        </authorList>
    </citation>
    <scope>NUCLEOTIDE SEQUENCE [LARGE SCALE GENOMIC DNA]</scope>
    <source>
        <strain evidence="2 3">MED297</strain>
    </source>
</reference>
<comment type="caution">
    <text evidence="2">The sequence shown here is derived from an EMBL/GenBank/DDBJ whole genome shotgun (WGS) entry which is preliminary data.</text>
</comment>
<organism evidence="2 3">
    <name type="scientific">Reinekea blandensis MED297</name>
    <dbReference type="NCBI Taxonomy" id="314283"/>
    <lineage>
        <taxon>Bacteria</taxon>
        <taxon>Pseudomonadati</taxon>
        <taxon>Pseudomonadota</taxon>
        <taxon>Gammaproteobacteria</taxon>
        <taxon>Oceanospirillales</taxon>
        <taxon>Saccharospirillaceae</taxon>
        <taxon>Reinekea</taxon>
    </lineage>
</organism>
<dbReference type="STRING" id="314283.MED297_08876"/>
<gene>
    <name evidence="2" type="ORF">MED297_08876</name>
</gene>
<accession>A4BGF9</accession>
<dbReference type="InterPro" id="IPR000182">
    <property type="entry name" value="GNAT_dom"/>
</dbReference>
<dbReference type="AlphaFoldDB" id="A4BGF9"/>
<dbReference type="SUPFAM" id="SSF55729">
    <property type="entry name" value="Acyl-CoA N-acyltransferases (Nat)"/>
    <property type="match status" value="1"/>
</dbReference>
<dbReference type="Proteomes" id="UP000005953">
    <property type="component" value="Unassembled WGS sequence"/>
</dbReference>
<dbReference type="OrthoDB" id="7678938at2"/>